<dbReference type="InterPro" id="IPR024078">
    <property type="entry name" value="LmbE-like_dom_sf"/>
</dbReference>
<evidence type="ECO:0000313" key="2">
    <source>
        <dbReference type="Proteomes" id="UP000524246"/>
    </source>
</evidence>
<dbReference type="SUPFAM" id="SSF102588">
    <property type="entry name" value="LmbE-like"/>
    <property type="match status" value="1"/>
</dbReference>
<dbReference type="AlphaFoldDB" id="A0A7X9FSC8"/>
<proteinExistence type="predicted"/>
<dbReference type="Pfam" id="PF02585">
    <property type="entry name" value="PIG-L"/>
    <property type="match status" value="1"/>
</dbReference>
<protein>
    <submittedName>
        <fullName evidence="1">PIG-L family deacetylase</fullName>
    </submittedName>
</protein>
<comment type="caution">
    <text evidence="1">The sequence shown here is derived from an EMBL/GenBank/DDBJ whole genome shotgun (WGS) entry which is preliminary data.</text>
</comment>
<organism evidence="1 2">
    <name type="scientific">SAR324 cluster bacterium</name>
    <dbReference type="NCBI Taxonomy" id="2024889"/>
    <lineage>
        <taxon>Bacteria</taxon>
        <taxon>Deltaproteobacteria</taxon>
        <taxon>SAR324 cluster</taxon>
    </lineage>
</organism>
<accession>A0A7X9FSC8</accession>
<evidence type="ECO:0000313" key="1">
    <source>
        <dbReference type="EMBL" id="NMC63337.1"/>
    </source>
</evidence>
<dbReference type="InterPro" id="IPR003737">
    <property type="entry name" value="GlcNAc_PI_deacetylase-related"/>
</dbReference>
<name>A0A7X9FSC8_9DELT</name>
<dbReference type="Gene3D" id="3.40.50.10320">
    <property type="entry name" value="LmbE-like"/>
    <property type="match status" value="1"/>
</dbReference>
<sequence length="287" mass="32144">MNNPYVNFIKSYEDILRNGANLSLGGFKPDRPKPALSPNAPKVLVFSPHPDDECITGALSLRILRELKYRIMNVAVTQGSNKERQAPRLQELTNACKYLGFYVITTKEGGLEKINPKTREGDKTHWSSCVERIVQILREHEPKAISIPHVGDWNSTHIGTHYLVMDALKELSPNFNCYVIQSEFWAPLANPNMMVELSVEDAADLVGAISFHVEEVKRNPYHTRLPAWLQDNVRRGGELVGGQGGAAPDFTFAALYRLDKWTGKELKPVFEGGKFISTSDDFSALFA</sequence>
<dbReference type="EMBL" id="JAAZON010000414">
    <property type="protein sequence ID" value="NMC63337.1"/>
    <property type="molecule type" value="Genomic_DNA"/>
</dbReference>
<dbReference type="Proteomes" id="UP000524246">
    <property type="component" value="Unassembled WGS sequence"/>
</dbReference>
<gene>
    <name evidence="1" type="ORF">GYA55_09240</name>
</gene>
<reference evidence="1 2" key="1">
    <citation type="journal article" date="2020" name="Biotechnol. Biofuels">
        <title>New insights from the biogas microbiome by comprehensive genome-resolved metagenomics of nearly 1600 species originating from multiple anaerobic digesters.</title>
        <authorList>
            <person name="Campanaro S."/>
            <person name="Treu L."/>
            <person name="Rodriguez-R L.M."/>
            <person name="Kovalovszki A."/>
            <person name="Ziels R.M."/>
            <person name="Maus I."/>
            <person name="Zhu X."/>
            <person name="Kougias P.G."/>
            <person name="Basile A."/>
            <person name="Luo G."/>
            <person name="Schluter A."/>
            <person name="Konstantinidis K.T."/>
            <person name="Angelidaki I."/>
        </authorList>
    </citation>
    <scope>NUCLEOTIDE SEQUENCE [LARGE SCALE GENOMIC DNA]</scope>
    <source>
        <strain evidence="1">AS27yjCOA_65</strain>
    </source>
</reference>